<dbReference type="InterPro" id="IPR050490">
    <property type="entry name" value="Bact_solute-bd_prot1"/>
</dbReference>
<sequence length="343" mass="36998">MMAAKGAYVPVHELMAKEKIPFSTANFIPAAASYYANPQGKLVSMPFNSSTPVLYYNKELLAKAGVQPPKTWQEMDEAGKKLMASGAKCGFTTGWPDWVQFEQFSLWNGIPYATQDNGYKSIKNVRLLVNSKPIVGHVADLVQWSKDGIFKYAGAGSTNATPLFNSGECAMYMDSSASYAAVKAGAKFPFGTAPMPYDANLKSAPQNTVVGGASLWVMKGVPADHYPGVAKFLDFLGSAKSQSYWAKATGYVPVSKAGYDLLKAEGFYDKQPGAQVAIDELTHQPPKAWTMGIRLGYMPQIRDTIRAELEDAINGKVTPQQAMDAVVTKGDKLLAQFAATGGQ</sequence>
<comment type="similarity">
    <text evidence="2">Belongs to the bacterial solute-binding protein 1 family.</text>
</comment>
<dbReference type="Pfam" id="PF13416">
    <property type="entry name" value="SBP_bac_8"/>
    <property type="match status" value="1"/>
</dbReference>
<dbReference type="InterPro" id="IPR006061">
    <property type="entry name" value="SBP_1_CS"/>
</dbReference>
<dbReference type="InterPro" id="IPR006059">
    <property type="entry name" value="SBP"/>
</dbReference>
<dbReference type="SUPFAM" id="SSF53850">
    <property type="entry name" value="Periplasmic binding protein-like II"/>
    <property type="match status" value="1"/>
</dbReference>
<evidence type="ECO:0000256" key="1">
    <source>
        <dbReference type="ARBA" id="ARBA00004196"/>
    </source>
</evidence>
<keyword evidence="4" id="KW-0732">Signal</keyword>
<evidence type="ECO:0000256" key="5">
    <source>
        <dbReference type="ARBA" id="ARBA00022764"/>
    </source>
</evidence>
<dbReference type="PANTHER" id="PTHR43649:SF31">
    <property type="entry name" value="SN-GLYCEROL-3-PHOSPHATE-BINDING PERIPLASMIC PROTEIN UGPB"/>
    <property type="match status" value="1"/>
</dbReference>
<comment type="caution">
    <text evidence="6">The sequence shown here is derived from an EMBL/GenBank/DDBJ whole genome shotgun (WGS) entry which is preliminary data.</text>
</comment>
<dbReference type="Gene3D" id="3.40.190.10">
    <property type="entry name" value="Periplasmic binding protein-like II"/>
    <property type="match status" value="2"/>
</dbReference>
<evidence type="ECO:0000256" key="3">
    <source>
        <dbReference type="ARBA" id="ARBA00022448"/>
    </source>
</evidence>
<accession>A0A1J5NZ63</accession>
<dbReference type="PANTHER" id="PTHR43649">
    <property type="entry name" value="ARABINOSE-BINDING PROTEIN-RELATED"/>
    <property type="match status" value="1"/>
</dbReference>
<organism evidence="6">
    <name type="scientific">mine drainage metagenome</name>
    <dbReference type="NCBI Taxonomy" id="410659"/>
    <lineage>
        <taxon>unclassified sequences</taxon>
        <taxon>metagenomes</taxon>
        <taxon>ecological metagenomes</taxon>
    </lineage>
</organism>
<dbReference type="GO" id="GO:0055085">
    <property type="term" value="P:transmembrane transport"/>
    <property type="evidence" value="ECO:0007669"/>
    <property type="project" value="InterPro"/>
</dbReference>
<dbReference type="GO" id="GO:0030313">
    <property type="term" value="C:cell envelope"/>
    <property type="evidence" value="ECO:0007669"/>
    <property type="project" value="UniProtKB-SubCell"/>
</dbReference>
<reference evidence="6" key="1">
    <citation type="submission" date="2016-10" db="EMBL/GenBank/DDBJ databases">
        <title>Sequence of Gallionella enrichment culture.</title>
        <authorList>
            <person name="Poehlein A."/>
            <person name="Muehling M."/>
            <person name="Daniel R."/>
        </authorList>
    </citation>
    <scope>NUCLEOTIDE SEQUENCE</scope>
</reference>
<dbReference type="PROSITE" id="PS01037">
    <property type="entry name" value="SBP_BACTERIAL_1"/>
    <property type="match status" value="1"/>
</dbReference>
<evidence type="ECO:0000256" key="4">
    <source>
        <dbReference type="ARBA" id="ARBA00022729"/>
    </source>
</evidence>
<keyword evidence="5" id="KW-0574">Periplasm</keyword>
<comment type="subcellular location">
    <subcellularLocation>
        <location evidence="1">Cell envelope</location>
    </subcellularLocation>
</comment>
<dbReference type="EMBL" id="MLJW01008406">
    <property type="protein sequence ID" value="OIQ64110.1"/>
    <property type="molecule type" value="Genomic_DNA"/>
</dbReference>
<name>A0A1J5NZ63_9ZZZZ</name>
<dbReference type="AlphaFoldDB" id="A0A1J5NZ63"/>
<gene>
    <name evidence="6" type="primary">ugpB_5</name>
    <name evidence="6" type="ORF">GALL_543430</name>
</gene>
<proteinExistence type="inferred from homology"/>
<protein>
    <submittedName>
        <fullName evidence="6">sn-glycerol-3-phosphate-binding periplasmic protein UgpB</fullName>
    </submittedName>
</protein>
<keyword evidence="3" id="KW-0813">Transport</keyword>
<evidence type="ECO:0000313" key="6">
    <source>
        <dbReference type="EMBL" id="OIQ64110.1"/>
    </source>
</evidence>
<evidence type="ECO:0000256" key="2">
    <source>
        <dbReference type="ARBA" id="ARBA00008520"/>
    </source>
</evidence>